<proteinExistence type="predicted"/>
<accession>A0A4Y3RTK8</accession>
<name>A0A4Y3RTK8_9ACTN</name>
<comment type="caution">
    <text evidence="2">The sequence shown here is derived from an EMBL/GenBank/DDBJ whole genome shotgun (WGS) entry which is preliminary data.</text>
</comment>
<evidence type="ECO:0000313" key="3">
    <source>
        <dbReference type="Proteomes" id="UP000315226"/>
    </source>
</evidence>
<organism evidence="2 3">
    <name type="scientific">Streptomyces gardneri</name>
    <dbReference type="NCBI Taxonomy" id="66892"/>
    <lineage>
        <taxon>Bacteria</taxon>
        <taxon>Bacillati</taxon>
        <taxon>Actinomycetota</taxon>
        <taxon>Actinomycetes</taxon>
        <taxon>Kitasatosporales</taxon>
        <taxon>Streptomycetaceae</taxon>
        <taxon>Streptomyces</taxon>
    </lineage>
</organism>
<gene>
    <name evidence="2" type="ORF">SGA01_68760</name>
</gene>
<feature type="region of interest" description="Disordered" evidence="1">
    <location>
        <begin position="1"/>
        <end position="33"/>
    </location>
</feature>
<evidence type="ECO:0000313" key="2">
    <source>
        <dbReference type="EMBL" id="GEB61271.1"/>
    </source>
</evidence>
<dbReference type="EMBL" id="BJMN01000054">
    <property type="protein sequence ID" value="GEB61271.1"/>
    <property type="molecule type" value="Genomic_DNA"/>
</dbReference>
<reference evidence="2 3" key="1">
    <citation type="submission" date="2019-06" db="EMBL/GenBank/DDBJ databases">
        <title>Whole genome shotgun sequence of Streptomyces gardneri NBRC 12865.</title>
        <authorList>
            <person name="Hosoyama A."/>
            <person name="Uohara A."/>
            <person name="Ohji S."/>
            <person name="Ichikawa N."/>
        </authorList>
    </citation>
    <scope>NUCLEOTIDE SEQUENCE [LARGE SCALE GENOMIC DNA]</scope>
    <source>
        <strain evidence="2 3">NBRC 12865</strain>
    </source>
</reference>
<feature type="compositionally biased region" description="Basic and acidic residues" evidence="1">
    <location>
        <begin position="17"/>
        <end position="33"/>
    </location>
</feature>
<keyword evidence="3" id="KW-1185">Reference proteome</keyword>
<protein>
    <submittedName>
        <fullName evidence="2">Uncharacterized protein</fullName>
    </submittedName>
</protein>
<dbReference type="AlphaFoldDB" id="A0A4Y3RTK8"/>
<evidence type="ECO:0000256" key="1">
    <source>
        <dbReference type="SAM" id="MobiDB-lite"/>
    </source>
</evidence>
<sequence length="61" mass="6963">MATTVRQGAKYAPGQERIPDALSKKDPEEKIRATKTLRHDRLAGRIRAIGFPRHGLQRLRE</sequence>
<dbReference type="Proteomes" id="UP000315226">
    <property type="component" value="Unassembled WGS sequence"/>
</dbReference>